<keyword evidence="11 13" id="KW-0472">Membrane</keyword>
<dbReference type="PRINTS" id="PR00465">
    <property type="entry name" value="EP450IV"/>
</dbReference>
<comment type="cofactor">
    <cofactor evidence="1 12">
        <name>heme</name>
        <dbReference type="ChEBI" id="CHEBI:30413"/>
    </cofactor>
</comment>
<evidence type="ECO:0000313" key="16">
    <source>
        <dbReference type="Proteomes" id="UP000641853"/>
    </source>
</evidence>
<feature type="transmembrane region" description="Helical" evidence="13">
    <location>
        <begin position="20"/>
        <end position="40"/>
    </location>
</feature>
<dbReference type="GO" id="GO:0005506">
    <property type="term" value="F:iron ion binding"/>
    <property type="evidence" value="ECO:0007669"/>
    <property type="project" value="InterPro"/>
</dbReference>
<dbReference type="GO" id="GO:0004497">
    <property type="term" value="F:monooxygenase activity"/>
    <property type="evidence" value="ECO:0007669"/>
    <property type="project" value="UniProtKB-KW"/>
</dbReference>
<evidence type="ECO:0000256" key="7">
    <source>
        <dbReference type="ARBA" id="ARBA00022989"/>
    </source>
</evidence>
<comment type="subcellular location">
    <subcellularLocation>
        <location evidence="2">Membrane</location>
    </subcellularLocation>
</comment>
<keyword evidence="9 12" id="KW-0408">Iron</keyword>
<dbReference type="SUPFAM" id="SSF48264">
    <property type="entry name" value="Cytochrome P450"/>
    <property type="match status" value="1"/>
</dbReference>
<keyword evidence="7 13" id="KW-1133">Transmembrane helix</keyword>
<dbReference type="GO" id="GO:0019748">
    <property type="term" value="P:secondary metabolic process"/>
    <property type="evidence" value="ECO:0007669"/>
    <property type="project" value="UniProtKB-ARBA"/>
</dbReference>
<dbReference type="PANTHER" id="PTHR46206:SF5">
    <property type="entry name" value="P450, PUTATIVE (EUROFUNG)-RELATED"/>
    <property type="match status" value="1"/>
</dbReference>
<dbReference type="InterPro" id="IPR001128">
    <property type="entry name" value="Cyt_P450"/>
</dbReference>
<dbReference type="PANTHER" id="PTHR46206">
    <property type="entry name" value="CYTOCHROME P450"/>
    <property type="match status" value="1"/>
</dbReference>
<dbReference type="EMBL" id="JACBAE010001379">
    <property type="protein sequence ID" value="KAF7159501.1"/>
    <property type="molecule type" value="Genomic_DNA"/>
</dbReference>
<keyword evidence="4 12" id="KW-0349">Heme</keyword>
<evidence type="ECO:0000256" key="1">
    <source>
        <dbReference type="ARBA" id="ARBA00001971"/>
    </source>
</evidence>
<organism evidence="14 17">
    <name type="scientific">Aspergillus felis</name>
    <dbReference type="NCBI Taxonomy" id="1287682"/>
    <lineage>
        <taxon>Eukaryota</taxon>
        <taxon>Fungi</taxon>
        <taxon>Dikarya</taxon>
        <taxon>Ascomycota</taxon>
        <taxon>Pezizomycotina</taxon>
        <taxon>Eurotiomycetes</taxon>
        <taxon>Eurotiomycetidae</taxon>
        <taxon>Eurotiales</taxon>
        <taxon>Aspergillaceae</taxon>
        <taxon>Aspergillus</taxon>
        <taxon>Aspergillus subgen. Fumigati</taxon>
    </lineage>
</organism>
<evidence type="ECO:0000256" key="8">
    <source>
        <dbReference type="ARBA" id="ARBA00023002"/>
    </source>
</evidence>
<evidence type="ECO:0000256" key="6">
    <source>
        <dbReference type="ARBA" id="ARBA00022723"/>
    </source>
</evidence>
<keyword evidence="16" id="KW-1185">Reference proteome</keyword>
<proteinExistence type="inferred from homology"/>
<protein>
    <recommendedName>
        <fullName evidence="18">Cytochrome P450 monooxygenase</fullName>
    </recommendedName>
</protein>
<comment type="similarity">
    <text evidence="3">Belongs to the cytochrome P450 family.</text>
</comment>
<dbReference type="Gene3D" id="1.10.630.10">
    <property type="entry name" value="Cytochrome P450"/>
    <property type="match status" value="1"/>
</dbReference>
<dbReference type="CDD" id="cd11041">
    <property type="entry name" value="CYP503A1-like"/>
    <property type="match status" value="1"/>
</dbReference>
<dbReference type="GO" id="GO:0016020">
    <property type="term" value="C:membrane"/>
    <property type="evidence" value="ECO:0007669"/>
    <property type="project" value="UniProtKB-SubCell"/>
</dbReference>
<evidence type="ECO:0000256" key="12">
    <source>
        <dbReference type="PIRSR" id="PIRSR602403-1"/>
    </source>
</evidence>
<keyword evidence="10" id="KW-0503">Monooxygenase</keyword>
<keyword evidence="8" id="KW-0560">Oxidoreductase</keyword>
<dbReference type="AlphaFoldDB" id="A0A8H6PSY4"/>
<feature type="binding site" description="axial binding residue" evidence="12">
    <location>
        <position position="477"/>
    </location>
    <ligand>
        <name>heme</name>
        <dbReference type="ChEBI" id="CHEBI:30413"/>
    </ligand>
    <ligandPart>
        <name>Fe</name>
        <dbReference type="ChEBI" id="CHEBI:18248"/>
    </ligandPart>
</feature>
<dbReference type="OrthoDB" id="1844152at2759"/>
<dbReference type="InterPro" id="IPR036396">
    <property type="entry name" value="Cyt_P450_sf"/>
</dbReference>
<name>A0A8H6PSY4_9EURO</name>
<dbReference type="Proteomes" id="UP000654922">
    <property type="component" value="Unassembled WGS sequence"/>
</dbReference>
<evidence type="ECO:0008006" key="18">
    <source>
        <dbReference type="Google" id="ProtNLM"/>
    </source>
</evidence>
<evidence type="ECO:0000256" key="4">
    <source>
        <dbReference type="ARBA" id="ARBA00022617"/>
    </source>
</evidence>
<accession>A0A8H6PSY4</accession>
<reference evidence="14" key="1">
    <citation type="submission" date="2020-06" db="EMBL/GenBank/DDBJ databases">
        <title>Draft genome sequences of strains closely related to Aspergillus parafelis and Aspergillus hiratsukae.</title>
        <authorList>
            <person name="Dos Santos R.A.C."/>
            <person name="Rivero-Menendez O."/>
            <person name="Steenwyk J.L."/>
            <person name="Mead M.E."/>
            <person name="Goldman G.H."/>
            <person name="Alastruey-Izquierdo A."/>
            <person name="Rokas A."/>
        </authorList>
    </citation>
    <scope>NUCLEOTIDE SEQUENCE</scope>
    <source>
        <strain evidence="14">CNM-CM5623</strain>
        <strain evidence="15">CNM-CM7691</strain>
    </source>
</reference>
<dbReference type="Pfam" id="PF00067">
    <property type="entry name" value="p450"/>
    <property type="match status" value="1"/>
</dbReference>
<dbReference type="GO" id="GO:0020037">
    <property type="term" value="F:heme binding"/>
    <property type="evidence" value="ECO:0007669"/>
    <property type="project" value="InterPro"/>
</dbReference>
<evidence type="ECO:0000313" key="14">
    <source>
        <dbReference type="EMBL" id="KAF7159501.1"/>
    </source>
</evidence>
<evidence type="ECO:0000256" key="2">
    <source>
        <dbReference type="ARBA" id="ARBA00004370"/>
    </source>
</evidence>
<evidence type="ECO:0000313" key="17">
    <source>
        <dbReference type="Proteomes" id="UP000654922"/>
    </source>
</evidence>
<evidence type="ECO:0000256" key="9">
    <source>
        <dbReference type="ARBA" id="ARBA00023004"/>
    </source>
</evidence>
<dbReference type="GO" id="GO:0016705">
    <property type="term" value="F:oxidoreductase activity, acting on paired donors, with incorporation or reduction of molecular oxygen"/>
    <property type="evidence" value="ECO:0007669"/>
    <property type="project" value="InterPro"/>
</dbReference>
<evidence type="ECO:0000256" key="5">
    <source>
        <dbReference type="ARBA" id="ARBA00022692"/>
    </source>
</evidence>
<evidence type="ECO:0000256" key="10">
    <source>
        <dbReference type="ARBA" id="ARBA00023033"/>
    </source>
</evidence>
<keyword evidence="5 13" id="KW-0812">Transmembrane</keyword>
<dbReference type="Proteomes" id="UP000641853">
    <property type="component" value="Unassembled WGS sequence"/>
</dbReference>
<dbReference type="EMBL" id="JACBAG010001822">
    <property type="protein sequence ID" value="KAF7181101.1"/>
    <property type="molecule type" value="Genomic_DNA"/>
</dbReference>
<evidence type="ECO:0000256" key="13">
    <source>
        <dbReference type="SAM" id="Phobius"/>
    </source>
</evidence>
<evidence type="ECO:0000256" key="11">
    <source>
        <dbReference type="ARBA" id="ARBA00023136"/>
    </source>
</evidence>
<sequence length="536" mass="60492">MAVHVPFSMYHAVDIGISSGQIVIALVLLFGLAVVASDYLDGWRQRRALRGIPIVDGGSYMRPQLRWKCFDAEKEYARAYQQYSKAGKPYATRIQNDNYAIVLPLNSAKEWRSLPHDQLSFLHALAEFADMNMYSDVTDRTPIQAVHNCNNAESLNHLNKLLARETDKALPLIFGHPNGNIEWKALNTFQTILSLCSTVTMTLLLGPDIAPDPALLHHAMSFGDAIMSSCYRRTGYPRILRPFAWRFSPECRNLRTSLSIVRAKLAPEISRRIAVARAADKTKDVRPSSLLDALVAAAFDDGSLSRDAKCADEAAQVQLLADDLLFYHFELSKPTTVNIVFQLYAIMNHREYMAPLREEALHALKLTDGDWTVETLKHAPKLESFAKETFRLYDISPLVSFRRVMKDVTLNSIGLSLRPGTIVVSPCRNVHLDPEFYEDPTTFNGYRFYDFSRDTCSPRVATTSPTFLTFSHGAGTCPARVLATQICRMIFIKFLLQYDVELAQKEILPYGYTNGPVYFPNTSVMMRIRPRSDGKQ</sequence>
<gene>
    <name evidence="14" type="ORF">CNMCM5623_004839</name>
    <name evidence="15" type="ORF">CNMCM7691_000230</name>
</gene>
<evidence type="ECO:0000313" key="15">
    <source>
        <dbReference type="EMBL" id="KAF7181101.1"/>
    </source>
</evidence>
<comment type="caution">
    <text evidence="14">The sequence shown here is derived from an EMBL/GenBank/DDBJ whole genome shotgun (WGS) entry which is preliminary data.</text>
</comment>
<keyword evidence="6 12" id="KW-0479">Metal-binding</keyword>
<dbReference type="InterPro" id="IPR002403">
    <property type="entry name" value="Cyt_P450_E_grp-IV"/>
</dbReference>
<evidence type="ECO:0000256" key="3">
    <source>
        <dbReference type="ARBA" id="ARBA00010617"/>
    </source>
</evidence>